<proteinExistence type="predicted"/>
<evidence type="ECO:0000256" key="3">
    <source>
        <dbReference type="ARBA" id="ARBA00023163"/>
    </source>
</evidence>
<evidence type="ECO:0000256" key="2">
    <source>
        <dbReference type="ARBA" id="ARBA00023125"/>
    </source>
</evidence>
<comment type="caution">
    <text evidence="5">The sequence shown here is derived from an EMBL/GenBank/DDBJ whole genome shotgun (WGS) entry which is preliminary data.</text>
</comment>
<dbReference type="PATRIC" id="fig|1423740.3.peg.2104"/>
<gene>
    <name evidence="5" type="ORF">FC36_GL001939</name>
</gene>
<organism evidence="5 6">
    <name type="scientific">Ligilactobacillus equi DSM 15833 = JCM 10991</name>
    <dbReference type="NCBI Taxonomy" id="1423740"/>
    <lineage>
        <taxon>Bacteria</taxon>
        <taxon>Bacillati</taxon>
        <taxon>Bacillota</taxon>
        <taxon>Bacilli</taxon>
        <taxon>Lactobacillales</taxon>
        <taxon>Lactobacillaceae</taxon>
        <taxon>Ligilactobacillus</taxon>
    </lineage>
</organism>
<evidence type="ECO:0000313" key="5">
    <source>
        <dbReference type="EMBL" id="KRL76226.1"/>
    </source>
</evidence>
<dbReference type="Gene3D" id="3.40.50.2300">
    <property type="match status" value="2"/>
</dbReference>
<dbReference type="AlphaFoldDB" id="A0A0R1TBX9"/>
<evidence type="ECO:0000256" key="1">
    <source>
        <dbReference type="ARBA" id="ARBA00023015"/>
    </source>
</evidence>
<accession>A0A0R1TBX9</accession>
<dbReference type="CDD" id="cd01541">
    <property type="entry name" value="PBP1_AraR"/>
    <property type="match status" value="1"/>
</dbReference>
<dbReference type="EMBL" id="AZFH01000202">
    <property type="protein sequence ID" value="KRL76226.1"/>
    <property type="molecule type" value="Genomic_DNA"/>
</dbReference>
<keyword evidence="2" id="KW-0238">DNA-binding</keyword>
<dbReference type="PANTHER" id="PTHR30146:SF150">
    <property type="entry name" value="ARABINOSE METABOLISM TRANSCRIPTIONAL REPRESSOR"/>
    <property type="match status" value="1"/>
</dbReference>
<dbReference type="InterPro" id="IPR036388">
    <property type="entry name" value="WH-like_DNA-bd_sf"/>
</dbReference>
<dbReference type="InterPro" id="IPR000524">
    <property type="entry name" value="Tscrpt_reg_HTH_GntR"/>
</dbReference>
<dbReference type="CDD" id="cd07377">
    <property type="entry name" value="WHTH_GntR"/>
    <property type="match status" value="1"/>
</dbReference>
<dbReference type="PROSITE" id="PS50949">
    <property type="entry name" value="HTH_GNTR"/>
    <property type="match status" value="1"/>
</dbReference>
<dbReference type="SMART" id="SM00345">
    <property type="entry name" value="HTH_GNTR"/>
    <property type="match status" value="1"/>
</dbReference>
<feature type="domain" description="HTH gntR-type" evidence="4">
    <location>
        <begin position="2"/>
        <end position="70"/>
    </location>
</feature>
<dbReference type="InterPro" id="IPR033532">
    <property type="entry name" value="AraR_ligand_bind_dom"/>
</dbReference>
<dbReference type="InterPro" id="IPR036390">
    <property type="entry name" value="WH_DNA-bd_sf"/>
</dbReference>
<dbReference type="InterPro" id="IPR046335">
    <property type="entry name" value="LacI/GalR-like_sensor"/>
</dbReference>
<dbReference type="Proteomes" id="UP000051048">
    <property type="component" value="Unassembled WGS sequence"/>
</dbReference>
<evidence type="ECO:0000313" key="6">
    <source>
        <dbReference type="Proteomes" id="UP000051048"/>
    </source>
</evidence>
<dbReference type="Pfam" id="PF00392">
    <property type="entry name" value="GntR"/>
    <property type="match status" value="1"/>
</dbReference>
<name>A0A0R1TBX9_9LACO</name>
<dbReference type="RefSeq" id="WP_025021131.1">
    <property type="nucleotide sequence ID" value="NZ_AZFH01000202.1"/>
</dbReference>
<dbReference type="InterPro" id="IPR028082">
    <property type="entry name" value="Peripla_BP_I"/>
</dbReference>
<dbReference type="PANTHER" id="PTHR30146">
    <property type="entry name" value="LACI-RELATED TRANSCRIPTIONAL REPRESSOR"/>
    <property type="match status" value="1"/>
</dbReference>
<dbReference type="OrthoDB" id="9813468at2"/>
<dbReference type="SUPFAM" id="SSF46785">
    <property type="entry name" value="Winged helix' DNA-binding domain"/>
    <property type="match status" value="1"/>
</dbReference>
<dbReference type="GO" id="GO:0000976">
    <property type="term" value="F:transcription cis-regulatory region binding"/>
    <property type="evidence" value="ECO:0007669"/>
    <property type="project" value="TreeGrafter"/>
</dbReference>
<protein>
    <submittedName>
        <fullName evidence="5">Arabinose operon repressor</fullName>
    </submittedName>
</protein>
<dbReference type="PRINTS" id="PR00035">
    <property type="entry name" value="HTHGNTR"/>
</dbReference>
<dbReference type="SUPFAM" id="SSF53822">
    <property type="entry name" value="Periplasmic binding protein-like I"/>
    <property type="match status" value="1"/>
</dbReference>
<keyword evidence="3" id="KW-0804">Transcription</keyword>
<sequence length="357" mass="40677">MKNDYLKVKESIKNKILFGKYQAEEKLPTENELIEQFKISRYSIRRALGELEREHLIYRVQGSGMFVQSLTKKWTKNTSNKTIGIICTHIASYIFPQIIDEIDNILTAHGYSLLLSNTHNDPTRERQSLINMLDSQVAGIIIEPSQSSLTSPNMDIFNIIKKKEIPIVFLNAVYESLDFPCVSINDLQGENHLTSHLLELGHQQILGVFQTNDLQGVNRMRGFMKAFQEKKIDNSNCDVIMYSPHDDFNIIAQKVEIYLKSPIPPTAIVCYNDQLAIWLTDYLKKNGYHIPDDISIVGFDNYAMAQYLTPPLTTIAYPTRNIGQAAGKGILALINNGEFSSKKYEPKLILRKSTQKI</sequence>
<dbReference type="Gene3D" id="1.10.10.10">
    <property type="entry name" value="Winged helix-like DNA-binding domain superfamily/Winged helix DNA-binding domain"/>
    <property type="match status" value="1"/>
</dbReference>
<keyword evidence="1" id="KW-0805">Transcription regulation</keyword>
<dbReference type="STRING" id="1423740.FC36_GL001939"/>
<dbReference type="GO" id="GO:0003700">
    <property type="term" value="F:DNA-binding transcription factor activity"/>
    <property type="evidence" value="ECO:0007669"/>
    <property type="project" value="InterPro"/>
</dbReference>
<evidence type="ECO:0000259" key="4">
    <source>
        <dbReference type="PROSITE" id="PS50949"/>
    </source>
</evidence>
<dbReference type="Pfam" id="PF13377">
    <property type="entry name" value="Peripla_BP_3"/>
    <property type="match status" value="1"/>
</dbReference>
<reference evidence="5 6" key="1">
    <citation type="journal article" date="2015" name="Genome Announc.">
        <title>Expanding the biotechnology potential of lactobacilli through comparative genomics of 213 strains and associated genera.</title>
        <authorList>
            <person name="Sun Z."/>
            <person name="Harris H.M."/>
            <person name="McCann A."/>
            <person name="Guo C."/>
            <person name="Argimon S."/>
            <person name="Zhang W."/>
            <person name="Yang X."/>
            <person name="Jeffery I.B."/>
            <person name="Cooney J.C."/>
            <person name="Kagawa T.F."/>
            <person name="Liu W."/>
            <person name="Song Y."/>
            <person name="Salvetti E."/>
            <person name="Wrobel A."/>
            <person name="Rasinkangas P."/>
            <person name="Parkhill J."/>
            <person name="Rea M.C."/>
            <person name="O'Sullivan O."/>
            <person name="Ritari J."/>
            <person name="Douillard F.P."/>
            <person name="Paul Ross R."/>
            <person name="Yang R."/>
            <person name="Briner A.E."/>
            <person name="Felis G.E."/>
            <person name="de Vos W.M."/>
            <person name="Barrangou R."/>
            <person name="Klaenhammer T.R."/>
            <person name="Caufield P.W."/>
            <person name="Cui Y."/>
            <person name="Zhang H."/>
            <person name="O'Toole P.W."/>
        </authorList>
    </citation>
    <scope>NUCLEOTIDE SEQUENCE [LARGE SCALE GENOMIC DNA]</scope>
    <source>
        <strain evidence="5 6">DSM 15833</strain>
    </source>
</reference>